<dbReference type="EMBL" id="PYWC01000136">
    <property type="protein sequence ID" value="PWW71796.1"/>
    <property type="molecule type" value="Genomic_DNA"/>
</dbReference>
<dbReference type="Proteomes" id="UP000246991">
    <property type="component" value="Unassembled WGS sequence"/>
</dbReference>
<feature type="chain" id="PRO_5016268010" evidence="2">
    <location>
        <begin position="21"/>
        <end position="259"/>
    </location>
</feature>
<accession>A0A317SE24</accession>
<sequence length="259" mass="26937">MRFKSSSYLFLLAVLPSALAQGFGTCTATNGRAGECIKTSTCSGQGGVSDPANLCPGDDTIQCCTYGTCKNGAGVAGTCQPTSTCKGTPDPGNHCPGPQNIQCCTGDGPSPPSGGGGNLPGLDGTQSRHARTIIEVAREHGVGNRGCQVSIVTAMQESRIRVLSNPSVPESNNYPHDGVGSDHDSVGIFQQRPRFWGTVKDCMDPRTSAGKFFAALKRVNGWEGMDIGRAAQSVQRSAFPDAYSKHIPLAKNVCEAAGI</sequence>
<evidence type="ECO:0000256" key="2">
    <source>
        <dbReference type="SAM" id="SignalP"/>
    </source>
</evidence>
<dbReference type="OrthoDB" id="2251794at2759"/>
<comment type="caution">
    <text evidence="3">The sequence shown here is derived from an EMBL/GenBank/DDBJ whole genome shotgun (WGS) entry which is preliminary data.</text>
</comment>
<gene>
    <name evidence="3" type="ORF">C7212DRAFT_231157</name>
</gene>
<keyword evidence="2" id="KW-0732">Signal</keyword>
<evidence type="ECO:0000313" key="3">
    <source>
        <dbReference type="EMBL" id="PWW71796.1"/>
    </source>
</evidence>
<evidence type="ECO:0000313" key="4">
    <source>
        <dbReference type="Proteomes" id="UP000246991"/>
    </source>
</evidence>
<organism evidence="3 4">
    <name type="scientific">Tuber magnatum</name>
    <name type="common">white Piedmont truffle</name>
    <dbReference type="NCBI Taxonomy" id="42249"/>
    <lineage>
        <taxon>Eukaryota</taxon>
        <taxon>Fungi</taxon>
        <taxon>Dikarya</taxon>
        <taxon>Ascomycota</taxon>
        <taxon>Pezizomycotina</taxon>
        <taxon>Pezizomycetes</taxon>
        <taxon>Pezizales</taxon>
        <taxon>Tuberaceae</taxon>
        <taxon>Tuber</taxon>
    </lineage>
</organism>
<reference evidence="3 4" key="1">
    <citation type="submission" date="2018-03" db="EMBL/GenBank/DDBJ databases">
        <title>Genomes of Pezizomycetes fungi and the evolution of truffles.</title>
        <authorList>
            <person name="Murat C."/>
            <person name="Payen T."/>
            <person name="Noel B."/>
            <person name="Kuo A."/>
            <person name="Martin F.M."/>
        </authorList>
    </citation>
    <scope>NUCLEOTIDE SEQUENCE [LARGE SCALE GENOMIC DNA]</scope>
    <source>
        <strain evidence="3">091103-1</strain>
    </source>
</reference>
<dbReference type="AlphaFoldDB" id="A0A317SE24"/>
<name>A0A317SE24_9PEZI</name>
<feature type="signal peptide" evidence="2">
    <location>
        <begin position="1"/>
        <end position="20"/>
    </location>
</feature>
<protein>
    <submittedName>
        <fullName evidence="3">Uncharacterized protein</fullName>
    </submittedName>
</protein>
<proteinExistence type="predicted"/>
<evidence type="ECO:0000256" key="1">
    <source>
        <dbReference type="SAM" id="MobiDB-lite"/>
    </source>
</evidence>
<keyword evidence="4" id="KW-1185">Reference proteome</keyword>
<feature type="region of interest" description="Disordered" evidence="1">
    <location>
        <begin position="106"/>
        <end position="125"/>
    </location>
</feature>